<accession>A0A0L7LJR5</accession>
<dbReference type="STRING" id="104452.A0A0L7LJR5"/>
<gene>
    <name evidence="1" type="ORF">OBRU01_07198</name>
</gene>
<dbReference type="Proteomes" id="UP000037510">
    <property type="component" value="Unassembled WGS sequence"/>
</dbReference>
<name>A0A0L7LJR5_OPEBR</name>
<evidence type="ECO:0000313" key="2">
    <source>
        <dbReference type="Proteomes" id="UP000037510"/>
    </source>
</evidence>
<protein>
    <submittedName>
        <fullName evidence="1">Putative type 1 pili usher protein</fullName>
    </submittedName>
</protein>
<organism evidence="1 2">
    <name type="scientific">Operophtera brumata</name>
    <name type="common">Winter moth</name>
    <name type="synonym">Phalaena brumata</name>
    <dbReference type="NCBI Taxonomy" id="104452"/>
    <lineage>
        <taxon>Eukaryota</taxon>
        <taxon>Metazoa</taxon>
        <taxon>Ecdysozoa</taxon>
        <taxon>Arthropoda</taxon>
        <taxon>Hexapoda</taxon>
        <taxon>Insecta</taxon>
        <taxon>Pterygota</taxon>
        <taxon>Neoptera</taxon>
        <taxon>Endopterygota</taxon>
        <taxon>Lepidoptera</taxon>
        <taxon>Glossata</taxon>
        <taxon>Ditrysia</taxon>
        <taxon>Geometroidea</taxon>
        <taxon>Geometridae</taxon>
        <taxon>Larentiinae</taxon>
        <taxon>Operophtera</taxon>
    </lineage>
</organism>
<evidence type="ECO:0000313" key="1">
    <source>
        <dbReference type="EMBL" id="KOB75609.1"/>
    </source>
</evidence>
<dbReference type="AlphaFoldDB" id="A0A0L7LJR5"/>
<reference evidence="1 2" key="1">
    <citation type="journal article" date="2015" name="Genome Biol. Evol.">
        <title>The genome of winter moth (Operophtera brumata) provides a genomic perspective on sexual dimorphism and phenology.</title>
        <authorList>
            <person name="Derks M.F."/>
            <person name="Smit S."/>
            <person name="Salis L."/>
            <person name="Schijlen E."/>
            <person name="Bossers A."/>
            <person name="Mateman C."/>
            <person name="Pijl A.S."/>
            <person name="de Ridder D."/>
            <person name="Groenen M.A."/>
            <person name="Visser M.E."/>
            <person name="Megens H.J."/>
        </authorList>
    </citation>
    <scope>NUCLEOTIDE SEQUENCE [LARGE SCALE GENOMIC DNA]</scope>
    <source>
        <strain evidence="1">WM2013NL</strain>
        <tissue evidence="1">Head and thorax</tissue>
    </source>
</reference>
<comment type="caution">
    <text evidence="1">The sequence shown here is derived from an EMBL/GenBank/DDBJ whole genome shotgun (WGS) entry which is preliminary data.</text>
</comment>
<sequence>MQPVEVDEEVYVDVRSLPLKPPQPLAAPERPVRRCWHPVMWDDSITGVVTPVETHEDEEENNGMSREYPHKQRIRNLRKLIADGKVKPTSETLIFFLCNKFTVSDERQTKMKAE</sequence>
<dbReference type="OrthoDB" id="1293114at2759"/>
<dbReference type="EMBL" id="JTDY01000870">
    <property type="protein sequence ID" value="KOB75609.1"/>
    <property type="molecule type" value="Genomic_DNA"/>
</dbReference>
<keyword evidence="2" id="KW-1185">Reference proteome</keyword>
<proteinExistence type="predicted"/>